<evidence type="ECO:0000256" key="1">
    <source>
        <dbReference type="ARBA" id="ARBA00022761"/>
    </source>
</evidence>
<evidence type="ECO:0000259" key="5">
    <source>
        <dbReference type="Pfam" id="PF03723"/>
    </source>
</evidence>
<dbReference type="SUPFAM" id="SSF81296">
    <property type="entry name" value="E set domains"/>
    <property type="match status" value="1"/>
</dbReference>
<dbReference type="PROSITE" id="PS00210">
    <property type="entry name" value="HEMOCYANIN_2"/>
    <property type="match status" value="1"/>
</dbReference>
<dbReference type="PANTHER" id="PTHR11511">
    <property type="entry name" value="LARVAL STORAGE PROTEIN/PHENOLOXIDASE"/>
    <property type="match status" value="1"/>
</dbReference>
<proteinExistence type="predicted"/>
<dbReference type="SUPFAM" id="SSF48056">
    <property type="entry name" value="Di-copper centre-containing domain"/>
    <property type="match status" value="1"/>
</dbReference>
<sequence>MRLSFCLLALVAAATAIPQLANKAGNVDVLKKQQDVLWLLENLFHEIPNEELRKIGRDYNIKENIQLYDDQNAVKYLIRFVEMGRIQRKRVPFTISSTELRKEVSLLTRTLVTAKTYDTFLKTAAWARWIFNEAQFYKAFSVAVLQRTDCRGLVLPAPYEVFPYYYIDTRVLKEAQDIRVRTLEKGQTATYVIPSNYTAYMTEYDKKLAYFTQDVGLASWYAFFGLSGWMKAMSQATNLDFTQNYECEHCETARGSMFYYIHQQLLARYNLERLSNDIPTVKEIEFTRVHVPFKSHLSYPNGLEITGRSFNYDLTREKEDLFKTVLTIERRLQDAIDSGFAISTQGSLLALYDRKGLNMLGSIVEGTGKSINPRYYGSLQAAARELLGGAPYTKHFWEPLPSNLEIYHTTTRDPVFYEMWERIIRLFKRWQDALPSYTKEDIILPGVTVESVKFDKLTTYCDKFMVDIDSATTVPHGKENQHVKIMTAIDRINHKPYTFKIIINSDKTIKGATVRVYSGPKYNYDGSYVNILHNRDQFVEIDQFAWDIKEGQNVITRHSIDAPMRSIDATTKKDLFRKVQEGLTSNQLFYPDMIAEAFGFPERLALPKGKRNGMPLQVMVIVSSPEQPTLSYKAVVPPKFQTYQNVEYPDIDITKEIHNEGWTHDYRSMMLKEEGVFYNRDIDTDTVHRRTDSSNVDTDQQAAQNYYERRMDRTADVKSAYLTEYYQKKDITEVIGGAVSLDGRPLGYPLDRRLDMECLNVPNVKMVDVKVFWEGTSCCGSCK</sequence>
<dbReference type="AlphaFoldDB" id="A0A6J0C0G3"/>
<dbReference type="GO" id="GO:0045735">
    <property type="term" value="F:nutrient reservoir activity"/>
    <property type="evidence" value="ECO:0007669"/>
    <property type="project" value="UniProtKB-KW"/>
</dbReference>
<feature type="domain" description="Hemocyanin C-terminal" evidence="5">
    <location>
        <begin position="436"/>
        <end position="632"/>
    </location>
</feature>
<dbReference type="GO" id="GO:0005615">
    <property type="term" value="C:extracellular space"/>
    <property type="evidence" value="ECO:0007669"/>
    <property type="project" value="UniProtKB-ARBA"/>
</dbReference>
<dbReference type="Pfam" id="PF03723">
    <property type="entry name" value="Hemocyanin_C"/>
    <property type="match status" value="1"/>
</dbReference>
<evidence type="ECO:0000259" key="4">
    <source>
        <dbReference type="Pfam" id="PF03722"/>
    </source>
</evidence>
<feature type="chain" id="PRO_5047159724" evidence="2">
    <location>
        <begin position="17"/>
        <end position="783"/>
    </location>
</feature>
<dbReference type="InterPro" id="IPR008922">
    <property type="entry name" value="Di-copper_centre_dom_sf"/>
</dbReference>
<dbReference type="InterPro" id="IPR000896">
    <property type="entry name" value="Hemocyanin/hexamerin_mid_dom"/>
</dbReference>
<keyword evidence="1" id="KW-0758">Storage protein</keyword>
<reference evidence="7" key="1">
    <citation type="submission" date="2025-08" db="UniProtKB">
        <authorList>
            <consortium name="RefSeq"/>
        </authorList>
    </citation>
    <scope>IDENTIFICATION</scope>
    <source>
        <tissue evidence="7">Thorax and Abdomen</tissue>
    </source>
</reference>
<evidence type="ECO:0000259" key="3">
    <source>
        <dbReference type="Pfam" id="PF00372"/>
    </source>
</evidence>
<evidence type="ECO:0000313" key="7">
    <source>
        <dbReference type="RefSeq" id="XP_015519908.2"/>
    </source>
</evidence>
<evidence type="ECO:0000256" key="2">
    <source>
        <dbReference type="SAM" id="SignalP"/>
    </source>
</evidence>
<dbReference type="Gene3D" id="1.20.1370.10">
    <property type="entry name" value="Hemocyanin, N-terminal domain"/>
    <property type="match status" value="1"/>
</dbReference>
<dbReference type="RefSeq" id="XP_015519908.2">
    <property type="nucleotide sequence ID" value="XM_015664422.2"/>
</dbReference>
<dbReference type="InterPro" id="IPR036697">
    <property type="entry name" value="Hemocyanin_N_sf"/>
</dbReference>
<dbReference type="OrthoDB" id="6371642at2759"/>
<dbReference type="GeneID" id="107224392"/>
<protein>
    <submittedName>
        <fullName evidence="7">Allergen Cr-PI</fullName>
    </submittedName>
</protein>
<dbReference type="InParanoid" id="A0A6J0C0G3"/>
<dbReference type="Gene3D" id="2.60.40.1520">
    <property type="entry name" value="Hemocyanin, C-terminal domain"/>
    <property type="match status" value="2"/>
</dbReference>
<dbReference type="InterPro" id="IPR005204">
    <property type="entry name" value="Hemocyanin_N"/>
</dbReference>
<feature type="signal peptide" evidence="2">
    <location>
        <begin position="1"/>
        <end position="16"/>
    </location>
</feature>
<dbReference type="Pfam" id="PF00372">
    <property type="entry name" value="Hemocyanin_M"/>
    <property type="match status" value="1"/>
</dbReference>
<dbReference type="PANTHER" id="PTHR11511:SF5">
    <property type="entry name" value="FAT-BODY PROTEIN 1-RELATED"/>
    <property type="match status" value="1"/>
</dbReference>
<dbReference type="InterPro" id="IPR005203">
    <property type="entry name" value="Hemocyanin_C"/>
</dbReference>
<dbReference type="Pfam" id="PF03722">
    <property type="entry name" value="Hemocyanin_N"/>
    <property type="match status" value="1"/>
</dbReference>
<evidence type="ECO:0000313" key="6">
    <source>
        <dbReference type="Proteomes" id="UP000829291"/>
    </source>
</evidence>
<dbReference type="InterPro" id="IPR014756">
    <property type="entry name" value="Ig_E-set"/>
</dbReference>
<dbReference type="InterPro" id="IPR037020">
    <property type="entry name" value="Hemocyanin_C_sf"/>
</dbReference>
<keyword evidence="2" id="KW-0732">Signal</keyword>
<dbReference type="Gene3D" id="1.10.1280.10">
    <property type="entry name" value="Di-copper center containing domain from catechol oxidase"/>
    <property type="match status" value="1"/>
</dbReference>
<feature type="domain" description="Hemocyanin middle" evidence="3">
    <location>
        <begin position="157"/>
        <end position="427"/>
    </location>
</feature>
<dbReference type="SUPFAM" id="SSF48050">
    <property type="entry name" value="Hemocyanin, N-terminal domain"/>
    <property type="match status" value="1"/>
</dbReference>
<keyword evidence="6" id="KW-1185">Reference proteome</keyword>
<dbReference type="KEGG" id="nlo:107224392"/>
<feature type="domain" description="Hemocyanin N-terminal" evidence="4">
    <location>
        <begin position="30"/>
        <end position="152"/>
    </location>
</feature>
<accession>A0A6J0C0G3</accession>
<dbReference type="InterPro" id="IPR013788">
    <property type="entry name" value="Hemocyanin/hexamerin"/>
</dbReference>
<organism evidence="7">
    <name type="scientific">Neodiprion lecontei</name>
    <name type="common">Redheaded pine sawfly</name>
    <dbReference type="NCBI Taxonomy" id="441921"/>
    <lineage>
        <taxon>Eukaryota</taxon>
        <taxon>Metazoa</taxon>
        <taxon>Ecdysozoa</taxon>
        <taxon>Arthropoda</taxon>
        <taxon>Hexapoda</taxon>
        <taxon>Insecta</taxon>
        <taxon>Pterygota</taxon>
        <taxon>Neoptera</taxon>
        <taxon>Endopterygota</taxon>
        <taxon>Hymenoptera</taxon>
        <taxon>Tenthredinoidea</taxon>
        <taxon>Diprionidae</taxon>
        <taxon>Diprioninae</taxon>
        <taxon>Neodiprion</taxon>
    </lineage>
</organism>
<gene>
    <name evidence="7" type="primary">LOC107224392</name>
</gene>
<name>A0A6J0C0G3_NEOLC</name>
<dbReference type="Proteomes" id="UP000829291">
    <property type="component" value="Chromosome 1"/>
</dbReference>